<comment type="caution">
    <text evidence="2">The sequence shown here is derived from an EMBL/GenBank/DDBJ whole genome shotgun (WGS) entry which is preliminary data.</text>
</comment>
<dbReference type="EC" id="3.4.21.-" evidence="2"/>
<keyword evidence="3" id="KW-1185">Reference proteome</keyword>
<proteinExistence type="predicted"/>
<sequence>MKQGVLAAVAVLAVTMGPVVAQNYNLRPSFGTVNLNANFYPDPYVIRVTAGGSIPAERLGGSQCVGTIAEAPDVRLNYRAGQGLPLYLSATARADITLVVNLPNGRWACNDDFIGTDPGLVFPNPMSGQYDIWIGHYGRGAGVPAQLRISEIPPR</sequence>
<keyword evidence="1" id="KW-0732">Signal</keyword>
<name>A0A840AFP1_9PROT</name>
<feature type="chain" id="PRO_5032745742" evidence="1">
    <location>
        <begin position="22"/>
        <end position="155"/>
    </location>
</feature>
<accession>A0A840AFP1</accession>
<gene>
    <name evidence="2" type="ORF">GGQ83_003946</name>
</gene>
<keyword evidence="2" id="KW-0645">Protease</keyword>
<reference evidence="2 3" key="1">
    <citation type="submission" date="2020-08" db="EMBL/GenBank/DDBJ databases">
        <title>Genomic Encyclopedia of Type Strains, Phase IV (KMG-IV): sequencing the most valuable type-strain genomes for metagenomic binning, comparative biology and taxonomic classification.</title>
        <authorList>
            <person name="Goeker M."/>
        </authorList>
    </citation>
    <scope>NUCLEOTIDE SEQUENCE [LARGE SCALE GENOMIC DNA]</scope>
    <source>
        <strain evidence="2 3">DSM 19979</strain>
    </source>
</reference>
<dbReference type="AlphaFoldDB" id="A0A840AFP1"/>
<dbReference type="GO" id="GO:0008233">
    <property type="term" value="F:peptidase activity"/>
    <property type="evidence" value="ECO:0007669"/>
    <property type="project" value="UniProtKB-KW"/>
</dbReference>
<dbReference type="EC" id="3.4.21.107" evidence="2"/>
<organism evidence="2 3">
    <name type="scientific">Roseococcus suduntuyensis</name>
    <dbReference type="NCBI Taxonomy" id="455361"/>
    <lineage>
        <taxon>Bacteria</taxon>
        <taxon>Pseudomonadati</taxon>
        <taxon>Pseudomonadota</taxon>
        <taxon>Alphaproteobacteria</taxon>
        <taxon>Acetobacterales</taxon>
        <taxon>Roseomonadaceae</taxon>
        <taxon>Roseococcus</taxon>
    </lineage>
</organism>
<evidence type="ECO:0000256" key="1">
    <source>
        <dbReference type="SAM" id="SignalP"/>
    </source>
</evidence>
<keyword evidence="2" id="KW-0378">Hydrolase</keyword>
<evidence type="ECO:0000313" key="2">
    <source>
        <dbReference type="EMBL" id="MBB3900469.1"/>
    </source>
</evidence>
<dbReference type="Proteomes" id="UP000553193">
    <property type="component" value="Unassembled WGS sequence"/>
</dbReference>
<dbReference type="GO" id="GO:0006508">
    <property type="term" value="P:proteolysis"/>
    <property type="evidence" value="ECO:0007669"/>
    <property type="project" value="UniProtKB-KW"/>
</dbReference>
<dbReference type="RefSeq" id="WP_184386696.1">
    <property type="nucleotide sequence ID" value="NZ_JACIDJ010000011.1"/>
</dbReference>
<dbReference type="EMBL" id="JACIDJ010000011">
    <property type="protein sequence ID" value="MBB3900469.1"/>
    <property type="molecule type" value="Genomic_DNA"/>
</dbReference>
<evidence type="ECO:0000313" key="3">
    <source>
        <dbReference type="Proteomes" id="UP000553193"/>
    </source>
</evidence>
<feature type="signal peptide" evidence="1">
    <location>
        <begin position="1"/>
        <end position="21"/>
    </location>
</feature>
<protein>
    <submittedName>
        <fullName evidence="2">Serine protease Do/protease YdgD</fullName>
        <ecNumber evidence="2">3.4.21.-</ecNumber>
        <ecNumber evidence="2">3.4.21.107</ecNumber>
    </submittedName>
</protein>